<evidence type="ECO:0000259" key="15">
    <source>
        <dbReference type="PROSITE" id="PS51671"/>
    </source>
</evidence>
<dbReference type="InterPro" id="IPR002912">
    <property type="entry name" value="ACT_dom"/>
</dbReference>
<dbReference type="NCBIfam" id="NF004976">
    <property type="entry name" value="PRK06349.1"/>
    <property type="match status" value="1"/>
</dbReference>
<comment type="similarity">
    <text evidence="3 14">Belongs to the homoserine dehydrogenase family.</text>
</comment>
<dbReference type="InterPro" id="IPR016204">
    <property type="entry name" value="HDH"/>
</dbReference>
<feature type="binding site" evidence="12">
    <location>
        <begin position="11"/>
        <end position="18"/>
    </location>
    <ligand>
        <name>NADP(+)</name>
        <dbReference type="ChEBI" id="CHEBI:58349"/>
    </ligand>
</feature>
<reference evidence="16 17" key="1">
    <citation type="submission" date="2022-12" db="EMBL/GenBank/DDBJ databases">
        <title>Metagenome assembled genome from gulf of manar.</title>
        <authorList>
            <person name="Kohli P."/>
            <person name="Pk S."/>
            <person name="Venkata Ramana C."/>
            <person name="Sasikala C."/>
        </authorList>
    </citation>
    <scope>NUCLEOTIDE SEQUENCE [LARGE SCALE GENOMIC DNA]</scope>
    <source>
        <strain evidence="16">JB008</strain>
    </source>
</reference>
<dbReference type="GO" id="GO:0050661">
    <property type="term" value="F:NADP binding"/>
    <property type="evidence" value="ECO:0007669"/>
    <property type="project" value="InterPro"/>
</dbReference>
<feature type="domain" description="ACT" evidence="15">
    <location>
        <begin position="354"/>
        <end position="431"/>
    </location>
</feature>
<evidence type="ECO:0000256" key="9">
    <source>
        <dbReference type="ARBA" id="ARBA00023002"/>
    </source>
</evidence>
<dbReference type="EMBL" id="JAQQAL010000040">
    <property type="protein sequence ID" value="MDC7228066.1"/>
    <property type="molecule type" value="Genomic_DNA"/>
</dbReference>
<dbReference type="Gene3D" id="3.30.360.10">
    <property type="entry name" value="Dihydrodipicolinate Reductase, domain 2"/>
    <property type="match status" value="1"/>
</dbReference>
<comment type="pathway">
    <text evidence="2 13">Amino-acid biosynthesis; L-methionine biosynthesis via de novo pathway; L-homoserine from L-aspartate: step 3/3.</text>
</comment>
<evidence type="ECO:0000313" key="16">
    <source>
        <dbReference type="EMBL" id="MDC7228066.1"/>
    </source>
</evidence>
<dbReference type="GO" id="GO:0004412">
    <property type="term" value="F:homoserine dehydrogenase activity"/>
    <property type="evidence" value="ECO:0007669"/>
    <property type="project" value="UniProtKB-EC"/>
</dbReference>
<dbReference type="Pfam" id="PF01842">
    <property type="entry name" value="ACT"/>
    <property type="match status" value="1"/>
</dbReference>
<evidence type="ECO:0000256" key="2">
    <source>
        <dbReference type="ARBA" id="ARBA00005062"/>
    </source>
</evidence>
<dbReference type="SUPFAM" id="SSF55347">
    <property type="entry name" value="Glyceraldehyde-3-phosphate dehydrogenase-like, C-terminal domain"/>
    <property type="match status" value="1"/>
</dbReference>
<evidence type="ECO:0000256" key="4">
    <source>
        <dbReference type="ARBA" id="ARBA00013213"/>
    </source>
</evidence>
<dbReference type="InterPro" id="IPR045865">
    <property type="entry name" value="ACT-like_dom_sf"/>
</dbReference>
<comment type="caution">
    <text evidence="16">The sequence shown here is derived from an EMBL/GenBank/DDBJ whole genome shotgun (WGS) entry which is preliminary data.</text>
</comment>
<dbReference type="PROSITE" id="PS51671">
    <property type="entry name" value="ACT"/>
    <property type="match status" value="1"/>
</dbReference>
<evidence type="ECO:0000256" key="11">
    <source>
        <dbReference type="PIRSR" id="PIRSR000098-1"/>
    </source>
</evidence>
<gene>
    <name evidence="16" type="ORF">PQJ61_14985</name>
</gene>
<evidence type="ECO:0000256" key="6">
    <source>
        <dbReference type="ARBA" id="ARBA00022605"/>
    </source>
</evidence>
<dbReference type="InterPro" id="IPR001342">
    <property type="entry name" value="HDH_cat"/>
</dbReference>
<dbReference type="Pfam" id="PF00742">
    <property type="entry name" value="Homoserine_dh"/>
    <property type="match status" value="1"/>
</dbReference>
<evidence type="ECO:0000256" key="10">
    <source>
        <dbReference type="ARBA" id="ARBA00023167"/>
    </source>
</evidence>
<keyword evidence="7 13" id="KW-0791">Threonine biosynthesis</keyword>
<dbReference type="GO" id="GO:0009088">
    <property type="term" value="P:threonine biosynthetic process"/>
    <property type="evidence" value="ECO:0007669"/>
    <property type="project" value="UniProtKB-KW"/>
</dbReference>
<feature type="active site" description="Proton donor" evidence="11">
    <location>
        <position position="207"/>
    </location>
</feature>
<evidence type="ECO:0000256" key="1">
    <source>
        <dbReference type="ARBA" id="ARBA00005056"/>
    </source>
</evidence>
<organism evidence="16 17">
    <name type="scientific">Candidatus Thalassospirochaeta sargassi</name>
    <dbReference type="NCBI Taxonomy" id="3119039"/>
    <lineage>
        <taxon>Bacteria</taxon>
        <taxon>Pseudomonadati</taxon>
        <taxon>Spirochaetota</taxon>
        <taxon>Spirochaetia</taxon>
        <taxon>Spirochaetales</taxon>
        <taxon>Spirochaetaceae</taxon>
        <taxon>Candidatus Thalassospirochaeta</taxon>
    </lineage>
</organism>
<dbReference type="InterPro" id="IPR019811">
    <property type="entry name" value="HDH_CS"/>
</dbReference>
<evidence type="ECO:0000256" key="8">
    <source>
        <dbReference type="ARBA" id="ARBA00022857"/>
    </source>
</evidence>
<dbReference type="PANTHER" id="PTHR43331:SF1">
    <property type="entry name" value="HOMOSERINE DEHYDROGENASE"/>
    <property type="match status" value="1"/>
</dbReference>
<dbReference type="InterPro" id="IPR005106">
    <property type="entry name" value="Asp/hSer_DH_NAD-bd"/>
</dbReference>
<evidence type="ECO:0000256" key="14">
    <source>
        <dbReference type="RuleBase" id="RU004171"/>
    </source>
</evidence>
<dbReference type="EC" id="1.1.1.3" evidence="4 13"/>
<evidence type="ECO:0000256" key="3">
    <source>
        <dbReference type="ARBA" id="ARBA00006753"/>
    </source>
</evidence>
<comment type="pathway">
    <text evidence="1 13">Amino-acid biosynthesis; L-threonine biosynthesis; L-threonine from L-aspartate: step 3/5.</text>
</comment>
<evidence type="ECO:0000256" key="7">
    <source>
        <dbReference type="ARBA" id="ARBA00022697"/>
    </source>
</evidence>
<protein>
    <recommendedName>
        <fullName evidence="5 13">Homoserine dehydrogenase</fullName>
        <ecNumber evidence="4 13">1.1.1.3</ecNumber>
    </recommendedName>
</protein>
<dbReference type="SUPFAM" id="SSF55021">
    <property type="entry name" value="ACT-like"/>
    <property type="match status" value="1"/>
</dbReference>
<dbReference type="PROSITE" id="PS01042">
    <property type="entry name" value="HOMOSER_DHGENASE"/>
    <property type="match status" value="1"/>
</dbReference>
<dbReference type="Pfam" id="PF03447">
    <property type="entry name" value="NAD_binding_3"/>
    <property type="match status" value="1"/>
</dbReference>
<dbReference type="CDD" id="cd04881">
    <property type="entry name" value="ACT_HSDH-Hom"/>
    <property type="match status" value="1"/>
</dbReference>
<evidence type="ECO:0000256" key="5">
    <source>
        <dbReference type="ARBA" id="ARBA00013376"/>
    </source>
</evidence>
<dbReference type="AlphaFoldDB" id="A0AAJ1IL81"/>
<evidence type="ECO:0000256" key="12">
    <source>
        <dbReference type="PIRSR" id="PIRSR000098-2"/>
    </source>
</evidence>
<keyword evidence="9 13" id="KW-0560">Oxidoreductase</keyword>
<comment type="catalytic activity">
    <reaction evidence="13">
        <text>L-homoserine + NADP(+) = L-aspartate 4-semialdehyde + NADPH + H(+)</text>
        <dbReference type="Rhea" id="RHEA:15761"/>
        <dbReference type="ChEBI" id="CHEBI:15378"/>
        <dbReference type="ChEBI" id="CHEBI:57476"/>
        <dbReference type="ChEBI" id="CHEBI:57783"/>
        <dbReference type="ChEBI" id="CHEBI:58349"/>
        <dbReference type="ChEBI" id="CHEBI:537519"/>
        <dbReference type="EC" id="1.1.1.3"/>
    </reaction>
</comment>
<feature type="binding site" evidence="12">
    <location>
        <position position="107"/>
    </location>
    <ligand>
        <name>NADPH</name>
        <dbReference type="ChEBI" id="CHEBI:57783"/>
    </ligand>
</feature>
<evidence type="ECO:0000313" key="17">
    <source>
        <dbReference type="Proteomes" id="UP001221217"/>
    </source>
</evidence>
<keyword evidence="8 12" id="KW-0521">NADP</keyword>
<dbReference type="Gene3D" id="3.40.50.720">
    <property type="entry name" value="NAD(P)-binding Rossmann-like Domain"/>
    <property type="match status" value="1"/>
</dbReference>
<dbReference type="PANTHER" id="PTHR43331">
    <property type="entry name" value="HOMOSERINE DEHYDROGENASE"/>
    <property type="match status" value="1"/>
</dbReference>
<dbReference type="Gene3D" id="3.30.70.260">
    <property type="match status" value="1"/>
</dbReference>
<evidence type="ECO:0000256" key="13">
    <source>
        <dbReference type="RuleBase" id="RU000579"/>
    </source>
</evidence>
<dbReference type="GO" id="GO:0009086">
    <property type="term" value="P:methionine biosynthetic process"/>
    <property type="evidence" value="ECO:0007669"/>
    <property type="project" value="UniProtKB-KW"/>
</dbReference>
<dbReference type="PIRSF" id="PIRSF000098">
    <property type="entry name" value="Homoser_dehydrog"/>
    <property type="match status" value="1"/>
</dbReference>
<feature type="binding site" evidence="12">
    <location>
        <position position="192"/>
    </location>
    <ligand>
        <name>L-homoserine</name>
        <dbReference type="ChEBI" id="CHEBI:57476"/>
    </ligand>
</feature>
<dbReference type="FunFam" id="3.30.360.10:FF:000005">
    <property type="entry name" value="Homoserine dehydrogenase"/>
    <property type="match status" value="1"/>
</dbReference>
<proteinExistence type="inferred from homology"/>
<dbReference type="InterPro" id="IPR036291">
    <property type="entry name" value="NAD(P)-bd_dom_sf"/>
</dbReference>
<dbReference type="SUPFAM" id="SSF51735">
    <property type="entry name" value="NAD(P)-binding Rossmann-fold domains"/>
    <property type="match status" value="1"/>
</dbReference>
<sequence>MSMKKIGVAVIGCGIVGGATAKLLVNDKELLKTRTGMELELKYIVDVNFSRAQDLGLDSSLFQSDLDKVLSDPEIGICVETVGGTTIAKDITEKILKAGRQVVTANKALLAIHGPDLMKTARENNTAIGFEASCGGGIPIIRALCDGLSANRIDAFYGIVNGTCNYILTEMIQKGQSYADALSDAQKDGLAEADPTLDVTGGDSSHKLAIMAALSFGQHIDYDKLFVQGIDTLDLADVKYGAELGYIVKLLAIAQRKENGISLRVAPAFIKQKHPLAWVSGPFNAVSVYGSSVGHTMYYGRGAGGSPTASAVVADVISAAMGITKIQFETLNIWPDKTEPAVQLPVEDFEGKYYMRAIVADQPGMLSRLSAILAEHNISIASALQKETEEYDAAVSIVITTYSTNEGNIKKAVDAIEKLDGVSRKPIYIGIVDEHEEFAD</sequence>
<dbReference type="Proteomes" id="UP001221217">
    <property type="component" value="Unassembled WGS sequence"/>
</dbReference>
<accession>A0AAJ1IL81</accession>
<name>A0AAJ1IL81_9SPIO</name>
<keyword evidence="6 13" id="KW-0028">Amino-acid biosynthesis</keyword>
<keyword evidence="10 13" id="KW-0486">Methionine biosynthesis</keyword>